<organism evidence="1 2">
    <name type="scientific">Porticoccus litoralis</name>
    <dbReference type="NCBI Taxonomy" id="434086"/>
    <lineage>
        <taxon>Bacteria</taxon>
        <taxon>Pseudomonadati</taxon>
        <taxon>Pseudomonadota</taxon>
        <taxon>Gammaproteobacteria</taxon>
        <taxon>Cellvibrionales</taxon>
        <taxon>Porticoccaceae</taxon>
        <taxon>Porticoccus</taxon>
    </lineage>
</organism>
<sequence length="130" mass="15451">MTEYLRIDLDTENWECRVCDHVVGSARGNYKEGLLVYNRDPADIHPSIIDPEKYRFTFCPDREWVNIYEFYCPSCGTQVEVEYTFPNHMPLYDMEVDLDALKEQWSHREEITEPVKGPNVLVDRCHTHKH</sequence>
<gene>
    <name evidence="1" type="ORF">Q8A57_02880</name>
</gene>
<evidence type="ECO:0000313" key="2">
    <source>
        <dbReference type="Proteomes" id="UP001178354"/>
    </source>
</evidence>
<protein>
    <submittedName>
        <fullName evidence="1">Acetone carboxylase subunit gamma</fullName>
    </submittedName>
</protein>
<evidence type="ECO:0000313" key="1">
    <source>
        <dbReference type="EMBL" id="MDP1519903.1"/>
    </source>
</evidence>
<name>A0AAW8B0F3_9GAMM</name>
<proteinExistence type="predicted"/>
<dbReference type="InterPro" id="IPR016750">
    <property type="entry name" value="Aceto_COase_bsu/gsu"/>
</dbReference>
<dbReference type="AlphaFoldDB" id="A0AAW8B0F3"/>
<reference evidence="1" key="2">
    <citation type="submission" date="2023-08" db="EMBL/GenBank/DDBJ databases">
        <authorList>
            <person name="Luo J."/>
        </authorList>
    </citation>
    <scope>NUCLEOTIDE SEQUENCE</scope>
    <source>
        <strain evidence="1">DSM 25064</strain>
    </source>
</reference>
<dbReference type="RefSeq" id="WP_305169416.1">
    <property type="nucleotide sequence ID" value="NZ_JAUUUU010000001.1"/>
</dbReference>
<dbReference type="EMBL" id="JAUUUU010000001">
    <property type="protein sequence ID" value="MDP1519903.1"/>
    <property type="molecule type" value="Genomic_DNA"/>
</dbReference>
<comment type="caution">
    <text evidence="1">The sequence shown here is derived from an EMBL/GenBank/DDBJ whole genome shotgun (WGS) entry which is preliminary data.</text>
</comment>
<dbReference type="Proteomes" id="UP001178354">
    <property type="component" value="Unassembled WGS sequence"/>
</dbReference>
<reference evidence="1" key="1">
    <citation type="journal article" date="2010" name="Int. J. Syst. Evol. Microbiol.">
        <title>Porticoccus litoralis gen. nov., sp. nov., a gammaproteobacterium isolated from the Yellow Sea.</title>
        <authorList>
            <person name="Oh H.M."/>
            <person name="Kim H."/>
            <person name="Kim K.M."/>
            <person name="Min G.S."/>
            <person name="Cho J.C."/>
        </authorList>
    </citation>
    <scope>NUCLEOTIDE SEQUENCE</scope>
    <source>
        <strain evidence="1">DSM 25064</strain>
    </source>
</reference>
<dbReference type="Pfam" id="PF08882">
    <property type="entry name" value="Acetone_carb_G"/>
    <property type="match status" value="1"/>
</dbReference>
<accession>A0AAW8B0F3</accession>
<keyword evidence="2" id="KW-1185">Reference proteome</keyword>